<dbReference type="EMBL" id="JAHBAY010000016">
    <property type="protein sequence ID" value="MBT0773267.1"/>
    <property type="molecule type" value="Genomic_DNA"/>
</dbReference>
<sequence>MQIPEATVTMIGAPGCGKTTYFLGMYATMSSGLQGYFLVTEDLDLDLELSENWDGMCDDGEMPAPTNGEVPRTFPLVFRNGLQTILRFSWEDYRGGAMSNRADDEVAVDATHLLERVHRSDSIYLVVNGNELLEPVTQASLQQVRRATKSRRMNAVLQDTTRRRQEEGRPVPSMVVLVTKSDLIARANPGVGKEELVERIADSARALLPSCFQEGTNTLICPVRIGEFSGDAQKQVAPEDVSPRNLHFPMIFSFLNYLDGQVESTRARLDSTRSLIAGNRGEADRMNSTFVGRMFKGGEIGRLRSAAITAEAEITTLTQDLNRSERQLTALSEDLRSALKNCDVAVFQDGVRVQ</sequence>
<organism evidence="2 3">
    <name type="scientific">Kineosporia corallincola</name>
    <dbReference type="NCBI Taxonomy" id="2835133"/>
    <lineage>
        <taxon>Bacteria</taxon>
        <taxon>Bacillati</taxon>
        <taxon>Actinomycetota</taxon>
        <taxon>Actinomycetes</taxon>
        <taxon>Kineosporiales</taxon>
        <taxon>Kineosporiaceae</taxon>
        <taxon>Kineosporia</taxon>
    </lineage>
</organism>
<gene>
    <name evidence="2" type="ORF">KIH74_30260</name>
</gene>
<comment type="caution">
    <text evidence="2">The sequence shown here is derived from an EMBL/GenBank/DDBJ whole genome shotgun (WGS) entry which is preliminary data.</text>
</comment>
<dbReference type="Proteomes" id="UP001197247">
    <property type="component" value="Unassembled WGS sequence"/>
</dbReference>
<reference evidence="2 3" key="1">
    <citation type="submission" date="2021-05" db="EMBL/GenBank/DDBJ databases">
        <title>Kineosporia and Streptomyces sp. nov. two new marine actinobacteria isolated from Coral.</title>
        <authorList>
            <person name="Buangrab K."/>
            <person name="Sutthacheep M."/>
            <person name="Yeemin T."/>
            <person name="Harunari E."/>
            <person name="Igarashi Y."/>
            <person name="Kanchanasin P."/>
            <person name="Tanasupawat S."/>
            <person name="Phongsopitanun W."/>
        </authorList>
    </citation>
    <scope>NUCLEOTIDE SEQUENCE [LARGE SCALE GENOMIC DNA]</scope>
    <source>
        <strain evidence="2 3">J2-2</strain>
    </source>
</reference>
<feature type="coiled-coil region" evidence="1">
    <location>
        <begin position="307"/>
        <end position="341"/>
    </location>
</feature>
<evidence type="ECO:0000313" key="2">
    <source>
        <dbReference type="EMBL" id="MBT0773267.1"/>
    </source>
</evidence>
<proteinExistence type="predicted"/>
<accession>A0ABS5TQ86</accession>
<protein>
    <submittedName>
        <fullName evidence="2">Uncharacterized protein</fullName>
    </submittedName>
</protein>
<dbReference type="RefSeq" id="WP_214159806.1">
    <property type="nucleotide sequence ID" value="NZ_JAHBAY010000016.1"/>
</dbReference>
<keyword evidence="3" id="KW-1185">Reference proteome</keyword>
<evidence type="ECO:0000313" key="3">
    <source>
        <dbReference type="Proteomes" id="UP001197247"/>
    </source>
</evidence>
<name>A0ABS5TQ86_9ACTN</name>
<evidence type="ECO:0000256" key="1">
    <source>
        <dbReference type="SAM" id="Coils"/>
    </source>
</evidence>
<keyword evidence="1" id="KW-0175">Coiled coil</keyword>